<keyword evidence="3" id="KW-1185">Reference proteome</keyword>
<sequence length="686" mass="77069">MVFEKKGFAQLFEAMQSRTPPTLTDFQEGSVVRTLYESFAWELAVLYEQMQRVYLSGFVDTAEGIDLDKVVAILGIKRGEPDYATGKVTFTRDLGIDEDIFIPKGTLVTTEDTQESPKKAYKTIEEGKISKDQTTAQVRVQALRRGKTEETEAETIVVMPQPVVGVKSVNNQETLGFTGKLQESDEQLRQRAKQTLLATSGGNTTSIRNALLSLPGVREVQVRENFHFPRGKVMVTHRESLTEELKVPKGTTITLQVSDTKTKDYHTTQEVILSAGQNPAVEVEVEAGIPGAAGEAQANATWKELVVDRVTLTLSNERPISRQDFGIIEIFVDGIDFTDIDKTSQLKQEIDRVKAAGIYALVKPATAVNIDGVFQLELQPELKLSPEERLQLEEQVQQTIISHLKDQKMGQPLLISQLTRKILGCNGVNDLVDFTLTTSIRNSEGTELSTQHYKSSETPVKRLEVDILEKFTPHSVRVASEIKPLLVALQIKAQALDDQKQQAIETALKQYFADFKPSQEVVKSEIKARIETITTIEAIKLIPSFWQPGIPFDGETVKVTFVEQAQLSSVFLYERLLTITGALKLILPVTVTQQEKQHIYQKVREQVSAYFEQLQPEENIQIEQLVKQAKTVESVLDINWKLEDFRFINGEDAEDIIDRDQKQIQVNKFEKTQLGDADKFIITSDI</sequence>
<feature type="domain" description="Baseplate protein J-like barrel" evidence="1">
    <location>
        <begin position="88"/>
        <end position="174"/>
    </location>
</feature>
<protein>
    <recommendedName>
        <fullName evidence="1">Baseplate protein J-like barrel domain-containing protein</fullName>
    </recommendedName>
</protein>
<dbReference type="RefSeq" id="WP_075899942.1">
    <property type="nucleotide sequence ID" value="NZ_MKZS01000001.1"/>
</dbReference>
<gene>
    <name evidence="2" type="ORF">BJP37_14470</name>
</gene>
<comment type="caution">
    <text evidence="2">The sequence shown here is derived from an EMBL/GenBank/DDBJ whole genome shotgun (WGS) entry which is preliminary data.</text>
</comment>
<dbReference type="InterPro" id="IPR052399">
    <property type="entry name" value="Phage_Baseplate_Assmbl_Protein"/>
</dbReference>
<accession>A0A1U7N2A8</accession>
<organism evidence="2 3">
    <name type="scientific">Moorena bouillonii PNG</name>
    <dbReference type="NCBI Taxonomy" id="568701"/>
    <lineage>
        <taxon>Bacteria</taxon>
        <taxon>Bacillati</taxon>
        <taxon>Cyanobacteriota</taxon>
        <taxon>Cyanophyceae</taxon>
        <taxon>Coleofasciculales</taxon>
        <taxon>Coleofasciculaceae</taxon>
        <taxon>Moorena</taxon>
    </lineage>
</organism>
<dbReference type="Pfam" id="PF04865">
    <property type="entry name" value="Baseplate_J"/>
    <property type="match status" value="1"/>
</dbReference>
<name>A0A1U7N2A8_9CYAN</name>
<dbReference type="PANTHER" id="PTHR37829:SF3">
    <property type="entry name" value="PROTEIN JAYE-RELATED"/>
    <property type="match status" value="1"/>
</dbReference>
<dbReference type="PANTHER" id="PTHR37829">
    <property type="entry name" value="PHAGE-LIKE ELEMENT PBSX PROTEIN XKDT"/>
    <property type="match status" value="1"/>
</dbReference>
<proteinExistence type="predicted"/>
<evidence type="ECO:0000313" key="2">
    <source>
        <dbReference type="EMBL" id="OLT60051.1"/>
    </source>
</evidence>
<dbReference type="Proteomes" id="UP000186657">
    <property type="component" value="Unassembled WGS sequence"/>
</dbReference>
<dbReference type="AlphaFoldDB" id="A0A1U7N2A8"/>
<evidence type="ECO:0000259" key="1">
    <source>
        <dbReference type="Pfam" id="PF04865"/>
    </source>
</evidence>
<dbReference type="EMBL" id="MKZS01000001">
    <property type="protein sequence ID" value="OLT60051.1"/>
    <property type="molecule type" value="Genomic_DNA"/>
</dbReference>
<dbReference type="InterPro" id="IPR006949">
    <property type="entry name" value="Barrel_Baseplate_J-like"/>
</dbReference>
<reference evidence="2 3" key="1">
    <citation type="submission" date="2016-10" db="EMBL/GenBank/DDBJ databases">
        <title>Comparative genomics uncovers the prolific and rare metabolic potential of the cyanobacterial genus Moorea.</title>
        <authorList>
            <person name="Leao T."/>
            <person name="Castelao G."/>
            <person name="Korobeynikov A."/>
            <person name="Monroe E.A."/>
            <person name="Podell S."/>
            <person name="Glukhov E."/>
            <person name="Allen E."/>
            <person name="Gerwick W.H."/>
            <person name="Gerwick L."/>
        </authorList>
    </citation>
    <scope>NUCLEOTIDE SEQUENCE [LARGE SCALE GENOMIC DNA]</scope>
    <source>
        <strain evidence="2 3">PNG5-198</strain>
    </source>
</reference>
<evidence type="ECO:0000313" key="3">
    <source>
        <dbReference type="Proteomes" id="UP000186657"/>
    </source>
</evidence>